<evidence type="ECO:0000256" key="2">
    <source>
        <dbReference type="SAM" id="SignalP"/>
    </source>
</evidence>
<dbReference type="AlphaFoldDB" id="A0A1F5T9M6"/>
<evidence type="ECO:0000313" key="3">
    <source>
        <dbReference type="EMBL" id="OGF35396.1"/>
    </source>
</evidence>
<organism evidence="3 4">
    <name type="scientific">Candidatus Falkowbacteria bacterium RIFOXYC2_FULL_48_21</name>
    <dbReference type="NCBI Taxonomy" id="1798005"/>
    <lineage>
        <taxon>Bacteria</taxon>
        <taxon>Candidatus Falkowiibacteriota</taxon>
    </lineage>
</organism>
<evidence type="ECO:0000313" key="4">
    <source>
        <dbReference type="Proteomes" id="UP000178656"/>
    </source>
</evidence>
<keyword evidence="2" id="KW-0732">Signal</keyword>
<name>A0A1F5T9M6_9BACT</name>
<dbReference type="Proteomes" id="UP000178656">
    <property type="component" value="Unassembled WGS sequence"/>
</dbReference>
<protein>
    <submittedName>
        <fullName evidence="3">Uncharacterized protein</fullName>
    </submittedName>
</protein>
<accession>A0A1F5T9M6</accession>
<proteinExistence type="predicted"/>
<feature type="region of interest" description="Disordered" evidence="1">
    <location>
        <begin position="95"/>
        <end position="135"/>
    </location>
</feature>
<evidence type="ECO:0000256" key="1">
    <source>
        <dbReference type="SAM" id="MobiDB-lite"/>
    </source>
</evidence>
<feature type="compositionally biased region" description="Acidic residues" evidence="1">
    <location>
        <begin position="113"/>
        <end position="126"/>
    </location>
</feature>
<dbReference type="EMBL" id="MFGM01000051">
    <property type="protein sequence ID" value="OGF35396.1"/>
    <property type="molecule type" value="Genomic_DNA"/>
</dbReference>
<gene>
    <name evidence="3" type="ORF">A2482_04025</name>
</gene>
<reference evidence="3 4" key="1">
    <citation type="journal article" date="2016" name="Nat. Commun.">
        <title>Thousands of microbial genomes shed light on interconnected biogeochemical processes in an aquifer system.</title>
        <authorList>
            <person name="Anantharaman K."/>
            <person name="Brown C.T."/>
            <person name="Hug L.A."/>
            <person name="Sharon I."/>
            <person name="Castelle C.J."/>
            <person name="Probst A.J."/>
            <person name="Thomas B.C."/>
            <person name="Singh A."/>
            <person name="Wilkins M.J."/>
            <person name="Karaoz U."/>
            <person name="Brodie E.L."/>
            <person name="Williams K.H."/>
            <person name="Hubbard S.S."/>
            <person name="Banfield J.F."/>
        </authorList>
    </citation>
    <scope>NUCLEOTIDE SEQUENCE [LARGE SCALE GENOMIC DNA]</scope>
</reference>
<feature type="chain" id="PRO_5009521346" evidence="2">
    <location>
        <begin position="25"/>
        <end position="358"/>
    </location>
</feature>
<sequence length="358" mass="39692">MQKTKTALILLIAIITCLPNLASAASHVGKIYLQVESHGEAWYVNPTDGLRYYLGRPADAFNIMRELGLGISNANIAKIPVGILAYSGNDNDNDGLPNDLESALGTNPNSADTDNDDIADPTELDELTNPNGSGQISVSQTLVNKFKGRILLQVEQHGEGWYVNPADGRRYFLGRPQNAFEIMYYLGVGISNANLAKIPFNYTKSSQTVPEQYALKYPNDWAVNPNYKEETEFNGLPVIDQREFTLASGVGLMKIFVLEDSKDYTLAKMLIPARKNASLIYVKDAMVGVKPAKKTKFVYNTVVEGKEYTINKGAQFFGDIMISTKKFIHLDLIVFNAKDIATAEQQFNQIMNDFKILP</sequence>
<feature type="signal peptide" evidence="2">
    <location>
        <begin position="1"/>
        <end position="24"/>
    </location>
</feature>
<comment type="caution">
    <text evidence="3">The sequence shown here is derived from an EMBL/GenBank/DDBJ whole genome shotgun (WGS) entry which is preliminary data.</text>
</comment>